<evidence type="ECO:0000256" key="11">
    <source>
        <dbReference type="SAM" id="MobiDB-lite"/>
    </source>
</evidence>
<evidence type="ECO:0000313" key="12">
    <source>
        <dbReference type="EMBL" id="PNF42694.1"/>
    </source>
</evidence>
<keyword evidence="3" id="KW-0963">Cytoplasm</keyword>
<dbReference type="GO" id="GO:0031410">
    <property type="term" value="C:cytoplasmic vesicle"/>
    <property type="evidence" value="ECO:0007669"/>
    <property type="project" value="UniProtKB-KW"/>
</dbReference>
<evidence type="ECO:0000256" key="9">
    <source>
        <dbReference type="ARBA" id="ARBA00023329"/>
    </source>
</evidence>
<feature type="compositionally biased region" description="Polar residues" evidence="11">
    <location>
        <begin position="159"/>
        <end position="173"/>
    </location>
</feature>
<dbReference type="OrthoDB" id="10041339at2759"/>
<dbReference type="GO" id="GO:0000045">
    <property type="term" value="P:autophagosome assembly"/>
    <property type="evidence" value="ECO:0007669"/>
    <property type="project" value="TreeGrafter"/>
</dbReference>
<sequence length="277" mass="31192">MFSSLASYLLGNQTHEPDLSPDAVTADVGLRAVEGDDDWVLVERTEDSRSENSEESNEELPALELAISTLPHPFPRSYRALADAVDFRSLTRSSSSSSLPSLSFEESWFLTPPPCFTSEGPIHMETSPLENLLIEHPSMSVYQNSSSRFSLPRARHRSGSTGTAPGSPASSLSGDEADPPRPHLVEAEEHVTAQRHSRVQATPRQRQTVFLEQQQHEKQCLQIRSAQKLRQRRSCQLLKRNHLDRSNKAREINSRNKCQRRSDRMQRHSGANNNRKC</sequence>
<dbReference type="FunCoup" id="A0A2J7RPD7">
    <property type="interactions" value="126"/>
</dbReference>
<evidence type="ECO:0000256" key="10">
    <source>
        <dbReference type="ARBA" id="ARBA00034306"/>
    </source>
</evidence>
<dbReference type="GO" id="GO:0005829">
    <property type="term" value="C:cytosol"/>
    <property type="evidence" value="ECO:0007669"/>
    <property type="project" value="UniProtKB-SubCell"/>
</dbReference>
<evidence type="ECO:0000313" key="13">
    <source>
        <dbReference type="Proteomes" id="UP000235965"/>
    </source>
</evidence>
<dbReference type="Proteomes" id="UP000235965">
    <property type="component" value="Unassembled WGS sequence"/>
</dbReference>
<comment type="caution">
    <text evidence="12">The sequence shown here is derived from an EMBL/GenBank/DDBJ whole genome shotgun (WGS) entry which is preliminary data.</text>
</comment>
<dbReference type="Pfam" id="PF14839">
    <property type="entry name" value="DOR"/>
    <property type="match status" value="1"/>
</dbReference>
<dbReference type="EMBL" id="NEVH01001361">
    <property type="protein sequence ID" value="PNF42694.1"/>
    <property type="molecule type" value="Genomic_DNA"/>
</dbReference>
<gene>
    <name evidence="12" type="primary">Trp53inp1</name>
    <name evidence="12" type="ORF">B7P43_G14178</name>
</gene>
<comment type="subcellular location">
    <subcellularLocation>
        <location evidence="2">Cytoplasm</location>
        <location evidence="2">Cytosol</location>
    </subcellularLocation>
    <subcellularLocation>
        <location evidence="1">Cytoplasmic vesicle</location>
        <location evidence="1">Autophagosome</location>
    </subcellularLocation>
    <subcellularLocation>
        <location evidence="10">Nucleus</location>
        <location evidence="10">Nuclear body</location>
    </subcellularLocation>
</comment>
<feature type="region of interest" description="Disordered" evidence="11">
    <location>
        <begin position="144"/>
        <end position="182"/>
    </location>
</feature>
<evidence type="ECO:0000256" key="4">
    <source>
        <dbReference type="ARBA" id="ARBA00023006"/>
    </source>
</evidence>
<dbReference type="GO" id="GO:0005776">
    <property type="term" value="C:autophagosome"/>
    <property type="evidence" value="ECO:0007669"/>
    <property type="project" value="UniProtKB-SubCell"/>
</dbReference>
<evidence type="ECO:0000256" key="3">
    <source>
        <dbReference type="ARBA" id="ARBA00022490"/>
    </source>
</evidence>
<evidence type="ECO:0000256" key="1">
    <source>
        <dbReference type="ARBA" id="ARBA00004419"/>
    </source>
</evidence>
<dbReference type="InParanoid" id="A0A2J7RPD7"/>
<feature type="region of interest" description="Disordered" evidence="11">
    <location>
        <begin position="252"/>
        <end position="277"/>
    </location>
</feature>
<dbReference type="PANTHER" id="PTHR31671">
    <property type="entry name" value="DIABETES AND OBESITY REGULATED, ISOFORM G"/>
    <property type="match status" value="1"/>
</dbReference>
<evidence type="ECO:0000256" key="6">
    <source>
        <dbReference type="ARBA" id="ARBA00023159"/>
    </source>
</evidence>
<dbReference type="AlphaFoldDB" id="A0A2J7RPD7"/>
<keyword evidence="4" id="KW-0072">Autophagy</keyword>
<evidence type="ECO:0000256" key="7">
    <source>
        <dbReference type="ARBA" id="ARBA00023163"/>
    </source>
</evidence>
<feature type="compositionally biased region" description="Basic and acidic residues" evidence="11">
    <location>
        <begin position="41"/>
        <end position="52"/>
    </location>
</feature>
<dbReference type="STRING" id="105785.A0A2J7RPD7"/>
<keyword evidence="6" id="KW-0010">Activator</keyword>
<feature type="region of interest" description="Disordered" evidence="11">
    <location>
        <begin position="39"/>
        <end position="60"/>
    </location>
</feature>
<reference evidence="12 13" key="1">
    <citation type="submission" date="2017-12" db="EMBL/GenBank/DDBJ databases">
        <title>Hemimetabolous genomes reveal molecular basis of termite eusociality.</title>
        <authorList>
            <person name="Harrison M.C."/>
            <person name="Jongepier E."/>
            <person name="Robertson H.M."/>
            <person name="Arning N."/>
            <person name="Bitard-Feildel T."/>
            <person name="Chao H."/>
            <person name="Childers C.P."/>
            <person name="Dinh H."/>
            <person name="Doddapaneni H."/>
            <person name="Dugan S."/>
            <person name="Gowin J."/>
            <person name="Greiner C."/>
            <person name="Han Y."/>
            <person name="Hu H."/>
            <person name="Hughes D.S.T."/>
            <person name="Huylmans A.-K."/>
            <person name="Kemena C."/>
            <person name="Kremer L.P.M."/>
            <person name="Lee S.L."/>
            <person name="Lopez-Ezquerra A."/>
            <person name="Mallet L."/>
            <person name="Monroy-Kuhn J.M."/>
            <person name="Moser A."/>
            <person name="Murali S.C."/>
            <person name="Muzny D.M."/>
            <person name="Otani S."/>
            <person name="Piulachs M.-D."/>
            <person name="Poelchau M."/>
            <person name="Qu J."/>
            <person name="Schaub F."/>
            <person name="Wada-Katsumata A."/>
            <person name="Worley K.C."/>
            <person name="Xie Q."/>
            <person name="Ylla G."/>
            <person name="Poulsen M."/>
            <person name="Gibbs R.A."/>
            <person name="Schal C."/>
            <person name="Richards S."/>
            <person name="Belles X."/>
            <person name="Korb J."/>
            <person name="Bornberg-Bauer E."/>
        </authorList>
    </citation>
    <scope>NUCLEOTIDE SEQUENCE [LARGE SCALE GENOMIC DNA]</scope>
    <source>
        <tissue evidence="12">Whole body</tissue>
    </source>
</reference>
<keyword evidence="8" id="KW-0539">Nucleus</keyword>
<keyword evidence="13" id="KW-1185">Reference proteome</keyword>
<organism evidence="12 13">
    <name type="scientific">Cryptotermes secundus</name>
    <dbReference type="NCBI Taxonomy" id="105785"/>
    <lineage>
        <taxon>Eukaryota</taxon>
        <taxon>Metazoa</taxon>
        <taxon>Ecdysozoa</taxon>
        <taxon>Arthropoda</taxon>
        <taxon>Hexapoda</taxon>
        <taxon>Insecta</taxon>
        <taxon>Pterygota</taxon>
        <taxon>Neoptera</taxon>
        <taxon>Polyneoptera</taxon>
        <taxon>Dictyoptera</taxon>
        <taxon>Blattodea</taxon>
        <taxon>Blattoidea</taxon>
        <taxon>Termitoidae</taxon>
        <taxon>Kalotermitidae</taxon>
        <taxon>Cryptotermitinae</taxon>
        <taxon>Cryptotermes</taxon>
    </lineage>
</organism>
<feature type="compositionally biased region" description="Basic and acidic residues" evidence="11">
    <location>
        <begin position="252"/>
        <end position="266"/>
    </location>
</feature>
<keyword evidence="9" id="KW-0968">Cytoplasmic vesicle</keyword>
<dbReference type="GO" id="GO:0016604">
    <property type="term" value="C:nuclear body"/>
    <property type="evidence" value="ECO:0007669"/>
    <property type="project" value="UniProtKB-SubCell"/>
</dbReference>
<name>A0A2J7RPD7_9NEOP</name>
<dbReference type="GO" id="GO:0045893">
    <property type="term" value="P:positive regulation of DNA-templated transcription"/>
    <property type="evidence" value="ECO:0007669"/>
    <property type="project" value="TreeGrafter"/>
</dbReference>
<evidence type="ECO:0000256" key="8">
    <source>
        <dbReference type="ARBA" id="ARBA00023242"/>
    </source>
</evidence>
<keyword evidence="5" id="KW-0805">Transcription regulation</keyword>
<protein>
    <submittedName>
        <fullName evidence="12">Tumor protein p53-inducible nuclear protein 1</fullName>
    </submittedName>
</protein>
<dbReference type="PANTHER" id="PTHR31671:SF3">
    <property type="entry name" value="DIABETES AND OBESITY REGULATED, ISOFORM G"/>
    <property type="match status" value="1"/>
</dbReference>
<dbReference type="InterPro" id="IPR029431">
    <property type="entry name" value="TP53INP"/>
</dbReference>
<evidence type="ECO:0000256" key="5">
    <source>
        <dbReference type="ARBA" id="ARBA00023015"/>
    </source>
</evidence>
<accession>A0A2J7RPD7</accession>
<evidence type="ECO:0000256" key="2">
    <source>
        <dbReference type="ARBA" id="ARBA00004514"/>
    </source>
</evidence>
<keyword evidence="7" id="KW-0804">Transcription</keyword>
<proteinExistence type="predicted"/>